<protein>
    <recommendedName>
        <fullName evidence="3">Lipoprotein</fullName>
    </recommendedName>
</protein>
<comment type="caution">
    <text evidence="1">The sequence shown here is derived from an EMBL/GenBank/DDBJ whole genome shotgun (WGS) entry which is preliminary data.</text>
</comment>
<evidence type="ECO:0000313" key="1">
    <source>
        <dbReference type="EMBL" id="MCQ8184805.1"/>
    </source>
</evidence>
<accession>A0A9X2L820</accession>
<dbReference type="RefSeq" id="WP_256618653.1">
    <property type="nucleotide sequence ID" value="NZ_JANIBC010000002.1"/>
</dbReference>
<reference evidence="1" key="1">
    <citation type="submission" date="2022-07" db="EMBL/GenBank/DDBJ databases">
        <title>Parvularcula maris sp. nov., an algicidal bacterium isolated from seawater.</title>
        <authorList>
            <person name="Li F."/>
        </authorList>
    </citation>
    <scope>NUCLEOTIDE SEQUENCE</scope>
    <source>
        <strain evidence="1">BGMRC 0090</strain>
    </source>
</reference>
<proteinExistence type="predicted"/>
<sequence>MRKIAGGLAVLMLTACSGGPSGSTLAPEPVRSVLIVDGDLPRQLDVIDRGSTGRSVAVAIGSAVPLAGLFADAAARRMASQGATRREEELAAALGSYDPGERLLSALEAEFAGRSLTLTVLDEEREPLSGEVLLRVDASAFGLTRDDKESAYRPALDARISAVTEGGRRVHRVGCEKGRGQRILPCPDKLIEALPQTADQSGDVIGLSNALAASLAAELARSAIEH</sequence>
<dbReference type="AlphaFoldDB" id="A0A9X2L820"/>
<organism evidence="1 2">
    <name type="scientific">Parvularcula maris</name>
    <dbReference type="NCBI Taxonomy" id="2965077"/>
    <lineage>
        <taxon>Bacteria</taxon>
        <taxon>Pseudomonadati</taxon>
        <taxon>Pseudomonadota</taxon>
        <taxon>Alphaproteobacteria</taxon>
        <taxon>Parvularculales</taxon>
        <taxon>Parvularculaceae</taxon>
        <taxon>Parvularcula</taxon>
    </lineage>
</organism>
<dbReference type="Proteomes" id="UP001142610">
    <property type="component" value="Unassembled WGS sequence"/>
</dbReference>
<keyword evidence="2" id="KW-1185">Reference proteome</keyword>
<evidence type="ECO:0000313" key="2">
    <source>
        <dbReference type="Proteomes" id="UP001142610"/>
    </source>
</evidence>
<dbReference type="EMBL" id="JANIBC010000002">
    <property type="protein sequence ID" value="MCQ8184805.1"/>
    <property type="molecule type" value="Genomic_DNA"/>
</dbReference>
<dbReference type="PROSITE" id="PS51257">
    <property type="entry name" value="PROKAR_LIPOPROTEIN"/>
    <property type="match status" value="1"/>
</dbReference>
<evidence type="ECO:0008006" key="3">
    <source>
        <dbReference type="Google" id="ProtNLM"/>
    </source>
</evidence>
<name>A0A9X2L820_9PROT</name>
<gene>
    <name evidence="1" type="ORF">NOG11_05325</name>
</gene>